<dbReference type="OrthoDB" id="9798676at2"/>
<name>A0A3S0X2C5_9PROT</name>
<comment type="caution">
    <text evidence="2">The sequence shown here is derived from an EMBL/GenBank/DDBJ whole genome shotgun (WGS) entry which is preliminary data.</text>
</comment>
<dbReference type="Pfam" id="PF13723">
    <property type="entry name" value="Ketoacyl-synt_2"/>
    <property type="match status" value="1"/>
</dbReference>
<feature type="domain" description="Beta-ketoacyl synthase-like N-terminal" evidence="1">
    <location>
        <begin position="77"/>
        <end position="302"/>
    </location>
</feature>
<proteinExistence type="predicted"/>
<keyword evidence="3" id="KW-1185">Reference proteome</keyword>
<gene>
    <name evidence="2" type="ORF">EJ913_01945</name>
</gene>
<evidence type="ECO:0000313" key="3">
    <source>
        <dbReference type="Proteomes" id="UP000280346"/>
    </source>
</evidence>
<protein>
    <recommendedName>
        <fullName evidence="1">Beta-ketoacyl synthase-like N-terminal domain-containing protein</fullName>
    </recommendedName>
</protein>
<dbReference type="AlphaFoldDB" id="A0A3S0X2C5"/>
<dbReference type="EMBL" id="RZIJ01000001">
    <property type="protein sequence ID" value="RUQ75898.1"/>
    <property type="molecule type" value="Genomic_DNA"/>
</dbReference>
<dbReference type="InterPro" id="IPR014030">
    <property type="entry name" value="Ketoacyl_synth_N"/>
</dbReference>
<accession>A0A3S0X2C5</accession>
<reference evidence="2 3" key="1">
    <citation type="submission" date="2018-12" db="EMBL/GenBank/DDBJ databases">
        <authorList>
            <person name="Yang Y."/>
        </authorList>
    </citation>
    <scope>NUCLEOTIDE SEQUENCE [LARGE SCALE GENOMIC DNA]</scope>
    <source>
        <strain evidence="2 3">GSF71</strain>
    </source>
</reference>
<dbReference type="Proteomes" id="UP000280346">
    <property type="component" value="Unassembled WGS sequence"/>
</dbReference>
<organism evidence="2 3">
    <name type="scientific">Azospirillum doebereinerae</name>
    <dbReference type="NCBI Taxonomy" id="92933"/>
    <lineage>
        <taxon>Bacteria</taxon>
        <taxon>Pseudomonadati</taxon>
        <taxon>Pseudomonadota</taxon>
        <taxon>Alphaproteobacteria</taxon>
        <taxon>Rhodospirillales</taxon>
        <taxon>Azospirillaceae</taxon>
        <taxon>Azospirillum</taxon>
    </lineage>
</organism>
<sequence>MRDDLLQQPGSGYWFRVDPGQLFRFRRGQLTTGPAGEGGGARAGRPGQCEVAVGEGLRIRVGAWRAWAPGRETPAAWSDWANGGTGGDAAVTSDSAAAPAALPMILRRRATPIGQKLIGAALACGDAARTARYVLASRHGEMTRTVGILDALTQGELPSPAEFSMSVHHGLAGLLSIHTGNRAGHTALAAGADSFGYGLLEAALSLHERPKEAVLLLYGDAPLPDGYAAFDGAEERRPLPLALAIALGPADGGTDTITVGTVARPDTDAQDPSASTALDFLRFLLSGAASATSVGARRTWAWRRGA</sequence>
<evidence type="ECO:0000259" key="1">
    <source>
        <dbReference type="Pfam" id="PF13723"/>
    </source>
</evidence>
<evidence type="ECO:0000313" key="2">
    <source>
        <dbReference type="EMBL" id="RUQ75898.1"/>
    </source>
</evidence>